<proteinExistence type="predicted"/>
<dbReference type="SUPFAM" id="SSF88723">
    <property type="entry name" value="PIN domain-like"/>
    <property type="match status" value="1"/>
</dbReference>
<evidence type="ECO:0000313" key="3">
    <source>
        <dbReference type="Proteomes" id="UP000198382"/>
    </source>
</evidence>
<protein>
    <submittedName>
        <fullName evidence="2">Twitching motility protein PilT</fullName>
    </submittedName>
</protein>
<keyword evidence="3" id="KW-1185">Reference proteome</keyword>
<name>A0ABX4BVE8_FLAFR</name>
<dbReference type="InterPro" id="IPR002716">
    <property type="entry name" value="PIN_dom"/>
</dbReference>
<evidence type="ECO:0000259" key="1">
    <source>
        <dbReference type="Pfam" id="PF13470"/>
    </source>
</evidence>
<gene>
    <name evidence="2" type="ORF">B0A65_03615</name>
</gene>
<accession>A0ABX4BVE8</accession>
<reference evidence="2 3" key="1">
    <citation type="submission" date="2016-11" db="EMBL/GenBank/DDBJ databases">
        <title>Whole genomes of Flavobacteriaceae.</title>
        <authorList>
            <person name="Stine C."/>
            <person name="Li C."/>
            <person name="Tadesse D."/>
        </authorList>
    </citation>
    <scope>NUCLEOTIDE SEQUENCE [LARGE SCALE GENOMIC DNA]</scope>
    <source>
        <strain evidence="2 3">DSM 15937</strain>
    </source>
</reference>
<dbReference type="EMBL" id="MUGV01000007">
    <property type="protein sequence ID" value="OXA81354.1"/>
    <property type="molecule type" value="Genomic_DNA"/>
</dbReference>
<feature type="domain" description="PIN" evidence="1">
    <location>
        <begin position="4"/>
        <end position="117"/>
    </location>
</feature>
<dbReference type="Proteomes" id="UP000198382">
    <property type="component" value="Unassembled WGS sequence"/>
</dbReference>
<comment type="caution">
    <text evidence="2">The sequence shown here is derived from an EMBL/GenBank/DDBJ whole genome shotgun (WGS) entry which is preliminary data.</text>
</comment>
<dbReference type="Pfam" id="PF13470">
    <property type="entry name" value="PIN_3"/>
    <property type="match status" value="1"/>
</dbReference>
<dbReference type="InterPro" id="IPR029060">
    <property type="entry name" value="PIN-like_dom_sf"/>
</dbReference>
<evidence type="ECO:0000313" key="2">
    <source>
        <dbReference type="EMBL" id="OXA81354.1"/>
    </source>
</evidence>
<sequence length="138" mass="16211">MKNVFIDTNILMDIFSNREPFVKMSLKIYILGNQKQIQLYTSSNTITTLHYLLKKYIDEEKIRMALEQVLENIQIIPVDANIIRKSLKSNHKDFEDAIQIISAQSIHNMDCIITRDLKDYKNSEIKVFTPDEFLSKIK</sequence>
<organism evidence="2 3">
    <name type="scientific">Flavobacterium frigidimaris</name>
    <dbReference type="NCBI Taxonomy" id="262320"/>
    <lineage>
        <taxon>Bacteria</taxon>
        <taxon>Pseudomonadati</taxon>
        <taxon>Bacteroidota</taxon>
        <taxon>Flavobacteriia</taxon>
        <taxon>Flavobacteriales</taxon>
        <taxon>Flavobacteriaceae</taxon>
        <taxon>Flavobacterium</taxon>
    </lineage>
</organism>
<dbReference type="RefSeq" id="WP_074659342.1">
    <property type="nucleotide sequence ID" value="NZ_MUGV01000007.1"/>
</dbReference>
<dbReference type="Gene3D" id="3.40.50.1010">
    <property type="entry name" value="5'-nuclease"/>
    <property type="match status" value="1"/>
</dbReference>